<dbReference type="EMBL" id="CM042034">
    <property type="protein sequence ID" value="KAI3760268.1"/>
    <property type="molecule type" value="Genomic_DNA"/>
</dbReference>
<reference evidence="2" key="1">
    <citation type="journal article" date="2022" name="Mol. Ecol. Resour.">
        <title>The genomes of chicory, endive, great burdock and yacon provide insights into Asteraceae palaeo-polyploidization history and plant inulin production.</title>
        <authorList>
            <person name="Fan W."/>
            <person name="Wang S."/>
            <person name="Wang H."/>
            <person name="Wang A."/>
            <person name="Jiang F."/>
            <person name="Liu H."/>
            <person name="Zhao H."/>
            <person name="Xu D."/>
            <person name="Zhang Y."/>
        </authorList>
    </citation>
    <scope>NUCLEOTIDE SEQUENCE [LARGE SCALE GENOMIC DNA]</scope>
    <source>
        <strain evidence="2">cv. Yunnan</strain>
    </source>
</reference>
<protein>
    <submittedName>
        <fullName evidence="1">Uncharacterized protein</fullName>
    </submittedName>
</protein>
<evidence type="ECO:0000313" key="2">
    <source>
        <dbReference type="Proteomes" id="UP001056120"/>
    </source>
</evidence>
<sequence>MVKACATDEDARLALKTVIEKNAFGNNPVSLAARHISIESTTVTKDDVRNGSTKPSSIDIVEINVPNSANHLINPTYGVLQQEQGLLHSANLCEKCSLRSMKAIRNLRK</sequence>
<comment type="caution">
    <text evidence="1">The sequence shown here is derived from an EMBL/GenBank/DDBJ whole genome shotgun (WGS) entry which is preliminary data.</text>
</comment>
<keyword evidence="2" id="KW-1185">Reference proteome</keyword>
<proteinExistence type="predicted"/>
<accession>A0ACB9EMI5</accession>
<reference evidence="1 2" key="2">
    <citation type="journal article" date="2022" name="Mol. Ecol. Resour.">
        <title>The genomes of chicory, endive, great burdock and yacon provide insights into Asteraceae paleo-polyploidization history and plant inulin production.</title>
        <authorList>
            <person name="Fan W."/>
            <person name="Wang S."/>
            <person name="Wang H."/>
            <person name="Wang A."/>
            <person name="Jiang F."/>
            <person name="Liu H."/>
            <person name="Zhao H."/>
            <person name="Xu D."/>
            <person name="Zhang Y."/>
        </authorList>
    </citation>
    <scope>NUCLEOTIDE SEQUENCE [LARGE SCALE GENOMIC DNA]</scope>
    <source>
        <strain evidence="2">cv. Yunnan</strain>
        <tissue evidence="1">Leaves</tissue>
    </source>
</reference>
<dbReference type="Proteomes" id="UP001056120">
    <property type="component" value="Linkage Group LG17"/>
</dbReference>
<gene>
    <name evidence="1" type="ORF">L1987_50661</name>
</gene>
<name>A0ACB9EMI5_9ASTR</name>
<evidence type="ECO:0000313" key="1">
    <source>
        <dbReference type="EMBL" id="KAI3760268.1"/>
    </source>
</evidence>
<organism evidence="1 2">
    <name type="scientific">Smallanthus sonchifolius</name>
    <dbReference type="NCBI Taxonomy" id="185202"/>
    <lineage>
        <taxon>Eukaryota</taxon>
        <taxon>Viridiplantae</taxon>
        <taxon>Streptophyta</taxon>
        <taxon>Embryophyta</taxon>
        <taxon>Tracheophyta</taxon>
        <taxon>Spermatophyta</taxon>
        <taxon>Magnoliopsida</taxon>
        <taxon>eudicotyledons</taxon>
        <taxon>Gunneridae</taxon>
        <taxon>Pentapetalae</taxon>
        <taxon>asterids</taxon>
        <taxon>campanulids</taxon>
        <taxon>Asterales</taxon>
        <taxon>Asteraceae</taxon>
        <taxon>Asteroideae</taxon>
        <taxon>Heliantheae alliance</taxon>
        <taxon>Millerieae</taxon>
        <taxon>Smallanthus</taxon>
    </lineage>
</organism>